<reference evidence="2 3" key="1">
    <citation type="submission" date="2015-10" db="EMBL/GenBank/DDBJ databases">
        <title>The world's first case of liver abscess caused by Pannonibacter phragmitetus.</title>
        <authorList>
            <person name="Ming D."/>
            <person name="Wang M."/>
            <person name="Zhou Y."/>
            <person name="Jiang T."/>
            <person name="Hu S."/>
        </authorList>
    </citation>
    <scope>NUCLEOTIDE SEQUENCE [LARGE SCALE GENOMIC DNA]</scope>
    <source>
        <strain evidence="2 3">31801</strain>
    </source>
</reference>
<dbReference type="KEGG" id="pphr:APZ00_11815"/>
<feature type="transmembrane region" description="Helical" evidence="1">
    <location>
        <begin position="60"/>
        <end position="78"/>
    </location>
</feature>
<dbReference type="Proteomes" id="UP000064921">
    <property type="component" value="Chromosome"/>
</dbReference>
<keyword evidence="3" id="KW-1185">Reference proteome</keyword>
<dbReference type="RefSeq" id="WP_058899017.1">
    <property type="nucleotide sequence ID" value="NZ_CP013068.1"/>
</dbReference>
<dbReference type="AlphaFoldDB" id="A0A0U3ENE7"/>
<keyword evidence="1" id="KW-0812">Transmembrane</keyword>
<name>A0A0U3ENE7_9HYPH</name>
<dbReference type="STRING" id="121719.APZ00_11815"/>
<feature type="transmembrane region" description="Helical" evidence="1">
    <location>
        <begin position="84"/>
        <end position="107"/>
    </location>
</feature>
<sequence length="351" mass="36432">MSVRSLATLPLIYLAAACGGWVMTRIGAPLPWMIGPLIVTALLYVSGLATLVIPVKTRPAGQIIVAAQVGLFFSPAAFGKLIELSPLLVGMALATAVCACLTAYVLARLSGMGMVPAFLSTIPTSPVEAAVIAEKLGLPHGPVIFAQTLRIASIVVLVPVALYAVDGWPDRSSAGAAAPVRPFETLALFAAAAATALVFRTLRISNPFFLGALAASAAITAAGVTLAPFPPVVLSMAQILLGTWLGSTFRRSLFTSAGRLVGSIALSTLLFVLLSTACGLIAASLLGMGWENLVLGAAPGGVTEMALTAKFLELDVALITAFHLVRIFLIVPFIPALSRLMHRLEQRAPDR</sequence>
<feature type="transmembrane region" description="Helical" evidence="1">
    <location>
        <begin position="143"/>
        <end position="165"/>
    </location>
</feature>
<dbReference type="GO" id="GO:0016020">
    <property type="term" value="C:membrane"/>
    <property type="evidence" value="ECO:0007669"/>
    <property type="project" value="InterPro"/>
</dbReference>
<feature type="transmembrane region" description="Helical" evidence="1">
    <location>
        <begin position="316"/>
        <end position="337"/>
    </location>
</feature>
<dbReference type="EMBL" id="CP013068">
    <property type="protein sequence ID" value="ALV27663.1"/>
    <property type="molecule type" value="Genomic_DNA"/>
</dbReference>
<evidence type="ECO:0008006" key="4">
    <source>
        <dbReference type="Google" id="ProtNLM"/>
    </source>
</evidence>
<protein>
    <recommendedName>
        <fullName evidence="4">Ammonia monooxygenase</fullName>
    </recommendedName>
</protein>
<feature type="transmembrane region" description="Helical" evidence="1">
    <location>
        <begin position="185"/>
        <end position="202"/>
    </location>
</feature>
<dbReference type="NCBIfam" id="TIGR03082">
    <property type="entry name" value="Gneg_AbrB_dup"/>
    <property type="match status" value="1"/>
</dbReference>
<keyword evidence="1" id="KW-1133">Transmembrane helix</keyword>
<evidence type="ECO:0000256" key="1">
    <source>
        <dbReference type="SAM" id="Phobius"/>
    </source>
</evidence>
<feature type="transmembrane region" description="Helical" evidence="1">
    <location>
        <begin position="261"/>
        <end position="286"/>
    </location>
</feature>
<keyword evidence="1" id="KW-0472">Membrane</keyword>
<accession>A0A0U3ENE7</accession>
<dbReference type="PROSITE" id="PS51257">
    <property type="entry name" value="PROKAR_LIPOPROTEIN"/>
    <property type="match status" value="1"/>
</dbReference>
<dbReference type="PANTHER" id="PTHR38457:SF1">
    <property type="entry name" value="REGULATOR ABRB-RELATED"/>
    <property type="match status" value="1"/>
</dbReference>
<dbReference type="PANTHER" id="PTHR38457">
    <property type="entry name" value="REGULATOR ABRB-RELATED"/>
    <property type="match status" value="1"/>
</dbReference>
<evidence type="ECO:0000313" key="2">
    <source>
        <dbReference type="EMBL" id="ALV27663.1"/>
    </source>
</evidence>
<dbReference type="InterPro" id="IPR017516">
    <property type="entry name" value="AbrB_dup"/>
</dbReference>
<gene>
    <name evidence="2" type="ORF">APZ00_11815</name>
</gene>
<dbReference type="GO" id="GO:0010468">
    <property type="term" value="P:regulation of gene expression"/>
    <property type="evidence" value="ECO:0007669"/>
    <property type="project" value="InterPro"/>
</dbReference>
<proteinExistence type="predicted"/>
<evidence type="ECO:0000313" key="3">
    <source>
        <dbReference type="Proteomes" id="UP000064921"/>
    </source>
</evidence>
<feature type="transmembrane region" description="Helical" evidence="1">
    <location>
        <begin position="30"/>
        <end position="53"/>
    </location>
</feature>
<feature type="transmembrane region" description="Helical" evidence="1">
    <location>
        <begin position="209"/>
        <end position="226"/>
    </location>
</feature>
<dbReference type="PIRSF" id="PIRSF038991">
    <property type="entry name" value="Protein_AbrB"/>
    <property type="match status" value="1"/>
</dbReference>
<organism evidence="2 3">
    <name type="scientific">Pannonibacter phragmitetus</name>
    <dbReference type="NCBI Taxonomy" id="121719"/>
    <lineage>
        <taxon>Bacteria</taxon>
        <taxon>Pseudomonadati</taxon>
        <taxon>Pseudomonadota</taxon>
        <taxon>Alphaproteobacteria</taxon>
        <taxon>Hyphomicrobiales</taxon>
        <taxon>Stappiaceae</taxon>
        <taxon>Pannonibacter</taxon>
    </lineage>
</organism>
<dbReference type="InterPro" id="IPR007820">
    <property type="entry name" value="AbrB_fam"/>
</dbReference>
<dbReference type="Pfam" id="PF05145">
    <property type="entry name" value="AbrB"/>
    <property type="match status" value="1"/>
</dbReference>
<feature type="transmembrane region" description="Helical" evidence="1">
    <location>
        <begin position="232"/>
        <end position="249"/>
    </location>
</feature>